<protein>
    <submittedName>
        <fullName evidence="1">Uncharacterized protein</fullName>
    </submittedName>
</protein>
<evidence type="ECO:0000313" key="2">
    <source>
        <dbReference type="Proteomes" id="UP001152795"/>
    </source>
</evidence>
<accession>A0A6S7G001</accession>
<name>A0A6S7G001_PARCT</name>
<dbReference type="EMBL" id="CACRXK020000961">
    <property type="protein sequence ID" value="CAB3986084.1"/>
    <property type="molecule type" value="Genomic_DNA"/>
</dbReference>
<sequence length="476" mass="55250">MVDYHPALSALYGIFRELQHIPVSIPLKLTPEVWSEIPVLKRDTLPNNMDGNMVYELSFDHNRMASSKDEWRWQRYMSSTRSGFKGIRRLARCSGSYKCTNSLCSFHKQGRPNLTHFDKASACKFCGNSADFVPCSASKVWEFNDCCQSDYHHGYHTCPVIVKPDEKAVWDDIDCLTERLIDPYLPKNVKQKVRKELHPEGHSFEAVQLLKTKLDKKDPLYIFDMNDSRFHSDRPTFVFSTSQEKMLLALKMKRNSKFPLEKEYYHFDGKHGRVRGMKTLTASVFHPLLGKMVRLAVMHCKYEDSTNVALFWQLFNKALQAASQNPMTTFQPYGYMMDEGGAEWARLQRECGEQEVEVAKSCQFHYRQAVNREARKLNSSTSKFEFKKIANTMLIANSPSAYDKVYGKMVAFIKEKPTKRSFFKSWIDWWDERKQHVLNAFCSLPFARTTNLSECLHSSWETTREGKAVAESRVLC</sequence>
<proteinExistence type="predicted"/>
<dbReference type="AlphaFoldDB" id="A0A6S7G001"/>
<dbReference type="Proteomes" id="UP001152795">
    <property type="component" value="Unassembled WGS sequence"/>
</dbReference>
<organism evidence="1 2">
    <name type="scientific">Paramuricea clavata</name>
    <name type="common">Red gorgonian</name>
    <name type="synonym">Violescent sea-whip</name>
    <dbReference type="NCBI Taxonomy" id="317549"/>
    <lineage>
        <taxon>Eukaryota</taxon>
        <taxon>Metazoa</taxon>
        <taxon>Cnidaria</taxon>
        <taxon>Anthozoa</taxon>
        <taxon>Octocorallia</taxon>
        <taxon>Malacalcyonacea</taxon>
        <taxon>Plexauridae</taxon>
        <taxon>Paramuricea</taxon>
    </lineage>
</organism>
<gene>
    <name evidence="1" type="ORF">PACLA_8A062575</name>
</gene>
<keyword evidence="2" id="KW-1185">Reference proteome</keyword>
<reference evidence="1" key="1">
    <citation type="submission" date="2020-04" db="EMBL/GenBank/DDBJ databases">
        <authorList>
            <person name="Alioto T."/>
            <person name="Alioto T."/>
            <person name="Gomez Garrido J."/>
        </authorList>
    </citation>
    <scope>NUCLEOTIDE SEQUENCE</scope>
    <source>
        <strain evidence="1">A484AB</strain>
    </source>
</reference>
<comment type="caution">
    <text evidence="1">The sequence shown here is derived from an EMBL/GenBank/DDBJ whole genome shotgun (WGS) entry which is preliminary data.</text>
</comment>
<evidence type="ECO:0000313" key="1">
    <source>
        <dbReference type="EMBL" id="CAB3986084.1"/>
    </source>
</evidence>
<dbReference type="OrthoDB" id="5984710at2759"/>